<organism evidence="7 8">
    <name type="scientific">Didymella pomorum</name>
    <dbReference type="NCBI Taxonomy" id="749634"/>
    <lineage>
        <taxon>Eukaryota</taxon>
        <taxon>Fungi</taxon>
        <taxon>Dikarya</taxon>
        <taxon>Ascomycota</taxon>
        <taxon>Pezizomycotina</taxon>
        <taxon>Dothideomycetes</taxon>
        <taxon>Pleosporomycetidae</taxon>
        <taxon>Pleosporales</taxon>
        <taxon>Pleosporineae</taxon>
        <taxon>Didymellaceae</taxon>
        <taxon>Didymella</taxon>
    </lineage>
</organism>
<proteinExistence type="inferred from homology"/>
<feature type="binding site" evidence="3">
    <location>
        <position position="121"/>
    </location>
    <ligand>
        <name>FAD</name>
        <dbReference type="ChEBI" id="CHEBI:57692"/>
    </ligand>
</feature>
<dbReference type="PIRSF" id="PIRSF000137">
    <property type="entry name" value="Alcohol_oxidase"/>
    <property type="match status" value="1"/>
</dbReference>
<reference evidence="7" key="1">
    <citation type="submission" date="2022-10" db="EMBL/GenBank/DDBJ databases">
        <title>Tapping the CABI collections for fungal endophytes: first genome assemblies for Collariella, Neodidymelliopsis, Ascochyta clinopodiicola, Didymella pomorum, Didymosphaeria variabile, Neocosmospora piperis and Neocucurbitaria cava.</title>
        <authorList>
            <person name="Hill R."/>
        </authorList>
    </citation>
    <scope>NUCLEOTIDE SEQUENCE</scope>
    <source>
        <strain evidence="7">IMI 355091</strain>
    </source>
</reference>
<sequence>MLSKAQRNLAAWTIALSASSAFAHPLFSGRLVTRADELLKEYDYVVVGGGASGLTVANRLSEQPATTVLVIEAGQFDQNEDFVTIPGLAGGAVGTKYDWNTTYAASEYLDGRSVSVAQGKVVGGSTKLNRMVFDRGAKSDYDGWEALGEEGWNWKSLLPYFKKNEIFTPPVDEIRDEYNVTWDENAHGYKGYMHSTYSAFIWPTTKNLIEATRSLNIPIPQDQANGNAIGGYFTPHNMDPTQYRRSSAEEAYYDSVVMRENFHLIAGHQATRILTCTDRTVKATGVEFAASSNATAQSVKAKREVILAAGSLHTPQLLQVSGIGDPALLSKIDVPIVVDLPAVGQSLHDHVYVMVVNAINTTLAQSSLLTSNATFAAEARAEYDTEHRGPYTSPTGDFLLFLPLSTYSNATAAIHAAALAANASLSLPYDAPAEVASGYAASYESLNSKLLTKDAAFLEVIWADGVMFLGLQHPYSRGSVKAPSKSSFDAPIADAGFLRNPLDTVLLREAVRFSRHLVTQPSIAELRPFEAVPGANVTSDADIDAYIKSSASTLWHPAGSCRLAKREKGGVVDGELRVYGVEGLRVVDASVFPMLPATHTMTTVYAIAERAADLIKGVGQVY</sequence>
<dbReference type="EMBL" id="JAPEVA010000075">
    <property type="protein sequence ID" value="KAJ4401320.1"/>
    <property type="molecule type" value="Genomic_DNA"/>
</dbReference>
<dbReference type="GO" id="GO:0016614">
    <property type="term" value="F:oxidoreductase activity, acting on CH-OH group of donors"/>
    <property type="evidence" value="ECO:0007669"/>
    <property type="project" value="InterPro"/>
</dbReference>
<feature type="binding site" evidence="3">
    <location>
        <begin position="555"/>
        <end position="556"/>
    </location>
    <ligand>
        <name>FAD</name>
        <dbReference type="ChEBI" id="CHEBI:57692"/>
    </ligand>
</feature>
<name>A0A9W8ZA72_9PLEO</name>
<dbReference type="Pfam" id="PF00732">
    <property type="entry name" value="GMC_oxred_N"/>
    <property type="match status" value="1"/>
</dbReference>
<feature type="domain" description="Glucose-methanol-choline oxidoreductase N-terminal" evidence="5">
    <location>
        <begin position="119"/>
        <end position="142"/>
    </location>
</feature>
<dbReference type="InterPro" id="IPR012132">
    <property type="entry name" value="GMC_OxRdtase"/>
</dbReference>
<gene>
    <name evidence="7" type="ORF">N0V91_007984</name>
</gene>
<feature type="active site" description="Proton donor" evidence="2">
    <location>
        <position position="556"/>
    </location>
</feature>
<dbReference type="Proteomes" id="UP001140510">
    <property type="component" value="Unassembled WGS sequence"/>
</dbReference>
<dbReference type="InterPro" id="IPR036188">
    <property type="entry name" value="FAD/NAD-bd_sf"/>
</dbReference>
<evidence type="ECO:0000259" key="6">
    <source>
        <dbReference type="PROSITE" id="PS00624"/>
    </source>
</evidence>
<evidence type="ECO:0000259" key="5">
    <source>
        <dbReference type="PROSITE" id="PS00623"/>
    </source>
</evidence>
<dbReference type="Gene3D" id="3.30.560.10">
    <property type="entry name" value="Glucose Oxidase, domain 3"/>
    <property type="match status" value="1"/>
</dbReference>
<feature type="binding site" evidence="3">
    <location>
        <begin position="129"/>
        <end position="132"/>
    </location>
    <ligand>
        <name>FAD</name>
        <dbReference type="ChEBI" id="CHEBI:57692"/>
    </ligand>
</feature>
<evidence type="ECO:0000256" key="1">
    <source>
        <dbReference type="ARBA" id="ARBA00010790"/>
    </source>
</evidence>
<comment type="cofactor">
    <cofactor evidence="3">
        <name>FAD</name>
        <dbReference type="ChEBI" id="CHEBI:57692"/>
    </cofactor>
</comment>
<evidence type="ECO:0000313" key="8">
    <source>
        <dbReference type="Proteomes" id="UP001140510"/>
    </source>
</evidence>
<evidence type="ECO:0000256" key="3">
    <source>
        <dbReference type="PIRSR" id="PIRSR000137-2"/>
    </source>
</evidence>
<keyword evidence="8" id="KW-1185">Reference proteome</keyword>
<evidence type="ECO:0000313" key="7">
    <source>
        <dbReference type="EMBL" id="KAJ4401320.1"/>
    </source>
</evidence>
<comment type="caution">
    <text evidence="7">The sequence shown here is derived from an EMBL/GenBank/DDBJ whole genome shotgun (WGS) entry which is preliminary data.</text>
</comment>
<dbReference type="PANTHER" id="PTHR11552:SF115">
    <property type="entry name" value="DEHYDROGENASE XPTC-RELATED"/>
    <property type="match status" value="1"/>
</dbReference>
<dbReference type="SUPFAM" id="SSF51905">
    <property type="entry name" value="FAD/NAD(P)-binding domain"/>
    <property type="match status" value="1"/>
</dbReference>
<feature type="active site" description="Proton acceptor" evidence="2">
    <location>
        <position position="599"/>
    </location>
</feature>
<dbReference type="Pfam" id="PF05199">
    <property type="entry name" value="GMC_oxred_C"/>
    <property type="match status" value="1"/>
</dbReference>
<dbReference type="InterPro" id="IPR000172">
    <property type="entry name" value="GMC_OxRdtase_N"/>
</dbReference>
<dbReference type="PROSITE" id="PS00624">
    <property type="entry name" value="GMC_OXRED_2"/>
    <property type="match status" value="1"/>
</dbReference>
<dbReference type="PROSITE" id="PS00623">
    <property type="entry name" value="GMC_OXRED_1"/>
    <property type="match status" value="1"/>
</dbReference>
<accession>A0A9W8ZA72</accession>
<comment type="similarity">
    <text evidence="1 4">Belongs to the GMC oxidoreductase family.</text>
</comment>
<protein>
    <recommendedName>
        <fullName evidence="5 6">Glucose-methanol-choline oxidoreductase N-terminal domain-containing protein</fullName>
    </recommendedName>
</protein>
<keyword evidence="4" id="KW-0285">Flavoprotein</keyword>
<dbReference type="Gene3D" id="3.50.50.60">
    <property type="entry name" value="FAD/NAD(P)-binding domain"/>
    <property type="match status" value="1"/>
</dbReference>
<dbReference type="PANTHER" id="PTHR11552">
    <property type="entry name" value="GLUCOSE-METHANOL-CHOLINE GMC OXIDOREDUCTASE"/>
    <property type="match status" value="1"/>
</dbReference>
<feature type="domain" description="Glucose-methanol-choline oxidoreductase N-terminal" evidence="6">
    <location>
        <begin position="310"/>
        <end position="324"/>
    </location>
</feature>
<dbReference type="AlphaFoldDB" id="A0A9W8ZA72"/>
<keyword evidence="3 4" id="KW-0274">FAD</keyword>
<evidence type="ECO:0000256" key="4">
    <source>
        <dbReference type="RuleBase" id="RU003968"/>
    </source>
</evidence>
<evidence type="ECO:0000256" key="2">
    <source>
        <dbReference type="PIRSR" id="PIRSR000137-1"/>
    </source>
</evidence>
<dbReference type="SUPFAM" id="SSF54373">
    <property type="entry name" value="FAD-linked reductases, C-terminal domain"/>
    <property type="match status" value="1"/>
</dbReference>
<dbReference type="GO" id="GO:0050660">
    <property type="term" value="F:flavin adenine dinucleotide binding"/>
    <property type="evidence" value="ECO:0007669"/>
    <property type="project" value="InterPro"/>
</dbReference>
<dbReference type="OrthoDB" id="269227at2759"/>
<dbReference type="GO" id="GO:0044550">
    <property type="term" value="P:secondary metabolite biosynthetic process"/>
    <property type="evidence" value="ECO:0007669"/>
    <property type="project" value="TreeGrafter"/>
</dbReference>
<dbReference type="InterPro" id="IPR007867">
    <property type="entry name" value="GMC_OxRtase_C"/>
</dbReference>